<sequence length="236" mass="27231">MLEWTRLSLINAPLARPITPTRPTNAFLRLIFFGRTVVEVFCEKHVTGVGRRWTMSTFPSPDWCAQESLFIPWSMCVNRPAVCVAVMLLLAVAHGKRACDYSVIISTYRAVILVELQNLNLTGSFDLSKEKDHCPSEKVHRILRDIYNMTQNFRCLSESKRQQRDRVDRGGDMEKVVGQMAQLIRKNCCRPQSLANRCKKASCEPGKKRKGRHQWRVKMMGRLINCWQRLLSVTAY</sequence>
<dbReference type="EMBL" id="JAYKXH010000020">
    <property type="protein sequence ID" value="KAK7131957.1"/>
    <property type="molecule type" value="Genomic_DNA"/>
</dbReference>
<name>A0AAN9GX73_9TELE</name>
<organism evidence="1 2">
    <name type="scientific">Phoxinus phoxinus</name>
    <name type="common">Eurasian minnow</name>
    <dbReference type="NCBI Taxonomy" id="58324"/>
    <lineage>
        <taxon>Eukaryota</taxon>
        <taxon>Metazoa</taxon>
        <taxon>Chordata</taxon>
        <taxon>Craniata</taxon>
        <taxon>Vertebrata</taxon>
        <taxon>Euteleostomi</taxon>
        <taxon>Actinopterygii</taxon>
        <taxon>Neopterygii</taxon>
        <taxon>Teleostei</taxon>
        <taxon>Ostariophysi</taxon>
        <taxon>Cypriniformes</taxon>
        <taxon>Leuciscidae</taxon>
        <taxon>Phoxininae</taxon>
        <taxon>Phoxinus</taxon>
    </lineage>
</organism>
<evidence type="ECO:0000313" key="1">
    <source>
        <dbReference type="EMBL" id="KAK7131957.1"/>
    </source>
</evidence>
<dbReference type="Proteomes" id="UP001364617">
    <property type="component" value="Unassembled WGS sequence"/>
</dbReference>
<comment type="caution">
    <text evidence="1">The sequence shown here is derived from an EMBL/GenBank/DDBJ whole genome shotgun (WGS) entry which is preliminary data.</text>
</comment>
<reference evidence="1 2" key="1">
    <citation type="submission" date="2024-02" db="EMBL/GenBank/DDBJ databases">
        <title>Chromosome-level genome assembly of the Eurasian Minnow (Phoxinus phoxinus).</title>
        <authorList>
            <person name="Oriowo T.O."/>
            <person name="Martin S."/>
            <person name="Stange M."/>
            <person name="Chrysostomakis Y."/>
            <person name="Brown T."/>
            <person name="Winkler S."/>
            <person name="Kukowka S."/>
            <person name="Myers E.W."/>
            <person name="Bohne A."/>
        </authorList>
    </citation>
    <scope>NUCLEOTIDE SEQUENCE [LARGE SCALE GENOMIC DNA]</scope>
    <source>
        <strain evidence="1">ZFMK-TIS-60720</strain>
        <tissue evidence="1">Whole Organism</tissue>
    </source>
</reference>
<gene>
    <name evidence="1" type="ORF">R3I93_018499</name>
</gene>
<protein>
    <submittedName>
        <fullName evidence="1">Uncharacterized protein</fullName>
    </submittedName>
</protein>
<proteinExistence type="predicted"/>
<evidence type="ECO:0000313" key="2">
    <source>
        <dbReference type="Proteomes" id="UP001364617"/>
    </source>
</evidence>
<keyword evidence="2" id="KW-1185">Reference proteome</keyword>
<accession>A0AAN9GX73</accession>
<dbReference type="AlphaFoldDB" id="A0AAN9GX73"/>